<evidence type="ECO:0000259" key="2">
    <source>
        <dbReference type="Pfam" id="PF13936"/>
    </source>
</evidence>
<reference evidence="3 4" key="1">
    <citation type="journal article" date="2013" name="PLoS Genet.">
        <title>Comparative genome structure, secondary metabolite, and effector coding capacity across Cochliobolus pathogens.</title>
        <authorList>
            <person name="Condon B.J."/>
            <person name="Leng Y."/>
            <person name="Wu D."/>
            <person name="Bushley K.E."/>
            <person name="Ohm R.A."/>
            <person name="Otillar R."/>
            <person name="Martin J."/>
            <person name="Schackwitz W."/>
            <person name="Grimwood J."/>
            <person name="MohdZainudin N."/>
            <person name="Xue C."/>
            <person name="Wang R."/>
            <person name="Manning V.A."/>
            <person name="Dhillon B."/>
            <person name="Tu Z.J."/>
            <person name="Steffenson B.J."/>
            <person name="Salamov A."/>
            <person name="Sun H."/>
            <person name="Lowry S."/>
            <person name="LaButti K."/>
            <person name="Han J."/>
            <person name="Copeland A."/>
            <person name="Lindquist E."/>
            <person name="Barry K."/>
            <person name="Schmutz J."/>
            <person name="Baker S.E."/>
            <person name="Ciuffetti L.M."/>
            <person name="Grigoriev I.V."/>
            <person name="Zhong S."/>
            <person name="Turgeon B.G."/>
        </authorList>
    </citation>
    <scope>NUCLEOTIDE SEQUENCE [LARGE SCALE GENOMIC DNA]</scope>
    <source>
        <strain evidence="3 4">26-R-13</strain>
    </source>
</reference>
<accession>W6XLP2</accession>
<dbReference type="HOGENOM" id="CLU_2928870_0_0_1"/>
<dbReference type="eggNOG" id="ENOG502SEWC">
    <property type="taxonomic scope" value="Eukaryota"/>
</dbReference>
<dbReference type="Pfam" id="PF13936">
    <property type="entry name" value="HTH_38"/>
    <property type="match status" value="1"/>
</dbReference>
<proteinExistence type="predicted"/>
<dbReference type="SUPFAM" id="SSF46689">
    <property type="entry name" value="Homeodomain-like"/>
    <property type="match status" value="1"/>
</dbReference>
<sequence length="61" mass="6743">MTLDERNAAIGMLQAGATLSEVAAKFGRAPSTIHRLYEKFSTTNTTRDRPRSGRPTILSDY</sequence>
<keyword evidence="4" id="KW-1185">Reference proteome</keyword>
<dbReference type="RefSeq" id="XP_007717530.1">
    <property type="nucleotide sequence ID" value="XM_007719340.1"/>
</dbReference>
<name>W6XLP2_COCC2</name>
<protein>
    <recommendedName>
        <fullName evidence="2">Transposase IS30-like HTH domain-containing protein</fullName>
    </recommendedName>
</protein>
<feature type="domain" description="Transposase IS30-like HTH" evidence="2">
    <location>
        <begin position="1"/>
        <end position="35"/>
    </location>
</feature>
<dbReference type="EMBL" id="KI964837">
    <property type="protein sequence ID" value="EUC28162.1"/>
    <property type="molecule type" value="Genomic_DNA"/>
</dbReference>
<gene>
    <name evidence="3" type="ORF">COCCADRAFT_75073</name>
</gene>
<feature type="non-terminal residue" evidence="3">
    <location>
        <position position="61"/>
    </location>
</feature>
<dbReference type="AlphaFoldDB" id="W6XLP2"/>
<evidence type="ECO:0000256" key="1">
    <source>
        <dbReference type="SAM" id="MobiDB-lite"/>
    </source>
</evidence>
<dbReference type="OrthoDB" id="2385703at2759"/>
<dbReference type="GeneID" id="19150815"/>
<dbReference type="KEGG" id="bze:COCCADRAFT_75073"/>
<dbReference type="InterPro" id="IPR025246">
    <property type="entry name" value="IS30-like_HTH"/>
</dbReference>
<organism evidence="3 4">
    <name type="scientific">Cochliobolus carbonum (strain 26-R-13)</name>
    <name type="common">Maize leaf spot fungus</name>
    <name type="synonym">Bipolaris zeicola</name>
    <dbReference type="NCBI Taxonomy" id="930089"/>
    <lineage>
        <taxon>Eukaryota</taxon>
        <taxon>Fungi</taxon>
        <taxon>Dikarya</taxon>
        <taxon>Ascomycota</taxon>
        <taxon>Pezizomycotina</taxon>
        <taxon>Dothideomycetes</taxon>
        <taxon>Pleosporomycetidae</taxon>
        <taxon>Pleosporales</taxon>
        <taxon>Pleosporineae</taxon>
        <taxon>Pleosporaceae</taxon>
        <taxon>Bipolaris</taxon>
    </lineage>
</organism>
<evidence type="ECO:0000313" key="3">
    <source>
        <dbReference type="EMBL" id="EUC28162.1"/>
    </source>
</evidence>
<dbReference type="InterPro" id="IPR009057">
    <property type="entry name" value="Homeodomain-like_sf"/>
</dbReference>
<evidence type="ECO:0000313" key="4">
    <source>
        <dbReference type="Proteomes" id="UP000053841"/>
    </source>
</evidence>
<feature type="region of interest" description="Disordered" evidence="1">
    <location>
        <begin position="41"/>
        <end position="61"/>
    </location>
</feature>
<dbReference type="Proteomes" id="UP000053841">
    <property type="component" value="Unassembled WGS sequence"/>
</dbReference>